<feature type="region of interest" description="Disordered" evidence="4">
    <location>
        <begin position="1084"/>
        <end position="1105"/>
    </location>
</feature>
<dbReference type="InterPro" id="IPR017441">
    <property type="entry name" value="Protein_kinase_ATP_BS"/>
</dbReference>
<dbReference type="OrthoDB" id="68483at2759"/>
<dbReference type="GO" id="GO:0035556">
    <property type="term" value="P:intracellular signal transduction"/>
    <property type="evidence" value="ECO:0007669"/>
    <property type="project" value="TreeGrafter"/>
</dbReference>
<feature type="region of interest" description="Disordered" evidence="4">
    <location>
        <begin position="912"/>
        <end position="935"/>
    </location>
</feature>
<feature type="binding site" evidence="3">
    <location>
        <position position="476"/>
    </location>
    <ligand>
        <name>ATP</name>
        <dbReference type="ChEBI" id="CHEBI:30616"/>
    </ligand>
</feature>
<sequence>MLLDFVLKYVRGTHPADSEDASKEGSPSAASAYGGKDRKHHPPAEGHRSPPDENVSGNEQGRGIMTLLPKVPSAESVRDQPFYSNGSGHGERRELDGHEKESSVDGKHRQHRSHILPSMDMDRAPSQLSASGSRQLEGPHGVNCAQVTEQSLGVHDPNDGVDRCHDRSGTGTAHDNNRLAADQIGCTATVAEKLRAHRSTTPIKIVNAAAQNVEDDIDDDNEVVGNALVKPMTPQSYSSLMFNSDFRKLNYKEDDIKRRIAVGEGRSLLILQNRGVSCDALSAIPALERHVSDARSCPARSVQSSECAGGVLTSSPRREEPQRERNFHSEKRPPTADTDGQTICTCGLTVGSSPTEQFSCPGGAAEDSFNRKTCKIHGPNLGCRAHSSELISEWVSECIPPEPVELINVNAGRPRVNVLKKGVINCCVAVRKSLDDAKMMLNNKYVIYFRWCLGVGSSSKVFLCYNLHEKAFYAMKVYNRGRLRRKGFGANCALNNVRREIDIMKKLRHPNILSLVEVIDDPFSRKIYLVLELAEKGAIMALEGDGTVVPSVSGAALPEEEVARAIRSVVEALIYVHDLGIVHRDVKPQNILLDAEECVKLSDFGVSIMVDGCTSPVPREGTVAFLPPEMLASSEVRVALSEAASHKDTSVGSTNSHQVCSRMNDELPVKTLPEGEREEIGSLQTTDTSARTQNDNASVSVGSECKQVASTGVASLSGSNNPGCEVSPSDCAGLPACDPTGTPVADFFKADVFALGVTTFVLLMGRLPWLARSSRSQMKAINAQPDPFEEPLRKAYGCPSGEGLKGPTLCNRSLHGSEPPESSTIFLEGTTERTASQQMFSSSSCGRFLASNDADTLDHHVSRSSTKPDCTDWCNSGMSRVSREDEVGAQLLASSPTQCTIGGEWKDSKLLQSSEAGGSPRAHEEADGAQRSPYGHTNTSMRVCCGCRSSSNTATVPTTSFGSLSEAGKAPVSRENKPEFSAVSCFSQPNTVGEMTPFRCTHSPSKFPLGRRSTSVFVSNNSSLHSWRIQEGHQPHAGDAVLNEDLEGSLTSDANFPLSAGREFTFPLCQHCATCNNTNNGPYTESGMGDTMSGEQTSGGKMEVPERRGLPETDTHKCISADAIEFVRSCLRINPMERSTMKELYEMPWLQKGR</sequence>
<dbReference type="SMART" id="SM00220">
    <property type="entry name" value="S_TKc"/>
    <property type="match status" value="1"/>
</dbReference>
<dbReference type="Proteomes" id="UP000002316">
    <property type="component" value="Chromosome 10"/>
</dbReference>
<evidence type="ECO:0000313" key="7">
    <source>
        <dbReference type="Proteomes" id="UP000002316"/>
    </source>
</evidence>
<dbReference type="CDD" id="cd14008">
    <property type="entry name" value="STKc_LKB1_CaMKK"/>
    <property type="match status" value="1"/>
</dbReference>
<dbReference type="PROSITE" id="PS00107">
    <property type="entry name" value="PROTEIN_KINASE_ATP"/>
    <property type="match status" value="1"/>
</dbReference>
<keyword evidence="2 3" id="KW-0067">ATP-binding</keyword>
<dbReference type="Gene3D" id="3.30.200.20">
    <property type="entry name" value="Phosphorylase Kinase, domain 1"/>
    <property type="match status" value="1"/>
</dbReference>
<dbReference type="Pfam" id="PF00069">
    <property type="entry name" value="Pkinase"/>
    <property type="match status" value="1"/>
</dbReference>
<dbReference type="Gene3D" id="1.10.510.10">
    <property type="entry name" value="Transferase(Phosphotransferase) domain 1"/>
    <property type="match status" value="2"/>
</dbReference>
<feature type="compositionally biased region" description="Basic and acidic residues" evidence="4">
    <location>
        <begin position="42"/>
        <end position="51"/>
    </location>
</feature>
<feature type="region of interest" description="Disordered" evidence="4">
    <location>
        <begin position="13"/>
        <end position="140"/>
    </location>
</feature>
<feature type="domain" description="Protein kinase" evidence="5">
    <location>
        <begin position="447"/>
        <end position="1150"/>
    </location>
</feature>
<keyword evidence="1 3" id="KW-0547">Nucleotide-binding</keyword>
<evidence type="ECO:0000313" key="6">
    <source>
        <dbReference type="EMBL" id="CBH16759.1"/>
    </source>
</evidence>
<evidence type="ECO:0000259" key="5">
    <source>
        <dbReference type="PROSITE" id="PS50011"/>
    </source>
</evidence>
<dbReference type="GO" id="GO:0005524">
    <property type="term" value="F:ATP binding"/>
    <property type="evidence" value="ECO:0007669"/>
    <property type="project" value="UniProtKB-UniRule"/>
</dbReference>
<evidence type="ECO:0000256" key="1">
    <source>
        <dbReference type="ARBA" id="ARBA00022741"/>
    </source>
</evidence>
<dbReference type="PROSITE" id="PS50011">
    <property type="entry name" value="PROTEIN_KINASE_DOM"/>
    <property type="match status" value="1"/>
</dbReference>
<dbReference type="PROSITE" id="PS00108">
    <property type="entry name" value="PROTEIN_KINASE_ST"/>
    <property type="match status" value="1"/>
</dbReference>
<proteinExistence type="predicted"/>
<feature type="compositionally biased region" description="Basic and acidic residues" evidence="4">
    <location>
        <begin position="89"/>
        <end position="107"/>
    </location>
</feature>
<evidence type="ECO:0000256" key="2">
    <source>
        <dbReference type="ARBA" id="ARBA00022840"/>
    </source>
</evidence>
<feature type="compositionally biased region" description="Basic and acidic residues" evidence="4">
    <location>
        <begin position="316"/>
        <end position="334"/>
    </location>
</feature>
<dbReference type="GeneID" id="23865112"/>
<keyword evidence="6" id="KW-0418">Kinase</keyword>
<dbReference type="PANTHER" id="PTHR24346">
    <property type="entry name" value="MAP/MICROTUBULE AFFINITY-REGULATING KINASE"/>
    <property type="match status" value="1"/>
</dbReference>
<name>D0A0K1_TRYB9</name>
<dbReference type="VEuPathDB" id="TriTrypDB:Tbg972.10.18620"/>
<accession>D0A0K1</accession>
<feature type="region of interest" description="Disordered" evidence="4">
    <location>
        <begin position="308"/>
        <end position="338"/>
    </location>
</feature>
<organism evidence="6 7">
    <name type="scientific">Trypanosoma brucei gambiense (strain MHOM/CI/86/DAL972)</name>
    <dbReference type="NCBI Taxonomy" id="679716"/>
    <lineage>
        <taxon>Eukaryota</taxon>
        <taxon>Discoba</taxon>
        <taxon>Euglenozoa</taxon>
        <taxon>Kinetoplastea</taxon>
        <taxon>Metakinetoplastina</taxon>
        <taxon>Trypanosomatida</taxon>
        <taxon>Trypanosomatidae</taxon>
        <taxon>Trypanosoma</taxon>
    </lineage>
</organism>
<dbReference type="GO" id="GO:0005737">
    <property type="term" value="C:cytoplasm"/>
    <property type="evidence" value="ECO:0007669"/>
    <property type="project" value="TreeGrafter"/>
</dbReference>
<evidence type="ECO:0000256" key="4">
    <source>
        <dbReference type="SAM" id="MobiDB-lite"/>
    </source>
</evidence>
<dbReference type="SUPFAM" id="SSF56112">
    <property type="entry name" value="Protein kinase-like (PK-like)"/>
    <property type="match status" value="2"/>
</dbReference>
<dbReference type="GO" id="GO:0004674">
    <property type="term" value="F:protein serine/threonine kinase activity"/>
    <property type="evidence" value="ECO:0007669"/>
    <property type="project" value="TreeGrafter"/>
</dbReference>
<dbReference type="EMBL" id="FN554973">
    <property type="protein sequence ID" value="CBH16759.1"/>
    <property type="molecule type" value="Genomic_DNA"/>
</dbReference>
<dbReference type="InterPro" id="IPR011009">
    <property type="entry name" value="Kinase-like_dom_sf"/>
</dbReference>
<reference evidence="7" key="1">
    <citation type="journal article" date="2010" name="PLoS Negl. Trop. Dis.">
        <title>The genome sequence of Trypanosoma brucei gambiense, causative agent of chronic human african trypanosomiasis.</title>
        <authorList>
            <person name="Jackson A.P."/>
            <person name="Sanders M."/>
            <person name="Berry A."/>
            <person name="McQuillan J."/>
            <person name="Aslett M.A."/>
            <person name="Quail M.A."/>
            <person name="Chukualim B."/>
            <person name="Capewell P."/>
            <person name="MacLeod A."/>
            <person name="Melville S.E."/>
            <person name="Gibson W."/>
            <person name="Barry J.D."/>
            <person name="Berriman M."/>
            <person name="Hertz-Fowler C."/>
        </authorList>
    </citation>
    <scope>NUCLEOTIDE SEQUENCE [LARGE SCALE GENOMIC DNA]</scope>
    <source>
        <strain evidence="7">MHOM/CI/86/DAL972</strain>
    </source>
</reference>
<feature type="compositionally biased region" description="Polar residues" evidence="4">
    <location>
        <begin position="682"/>
        <end position="699"/>
    </location>
</feature>
<feature type="region of interest" description="Disordered" evidence="4">
    <location>
        <begin position="679"/>
        <end position="699"/>
    </location>
</feature>
<feature type="compositionally biased region" description="Basic and acidic residues" evidence="4">
    <location>
        <begin position="14"/>
        <end position="23"/>
    </location>
</feature>
<dbReference type="InterPro" id="IPR000719">
    <property type="entry name" value="Prot_kinase_dom"/>
</dbReference>
<dbReference type="AlphaFoldDB" id="D0A0K1"/>
<gene>
    <name evidence="6" type="ORF">TbgDal_X18620</name>
</gene>
<dbReference type="RefSeq" id="XP_011779023.1">
    <property type="nucleotide sequence ID" value="XM_011780721.1"/>
</dbReference>
<protein>
    <submittedName>
        <fullName evidence="6">Protein kinase, putative</fullName>
    </submittedName>
</protein>
<dbReference type="KEGG" id="tbg:TbgDal_X18620"/>
<keyword evidence="6" id="KW-0808">Transferase</keyword>
<dbReference type="PANTHER" id="PTHR24346:SF77">
    <property type="entry name" value="SERINE THREONINE PROTEIN KINASE"/>
    <property type="match status" value="1"/>
</dbReference>
<dbReference type="InterPro" id="IPR008271">
    <property type="entry name" value="Ser/Thr_kinase_AS"/>
</dbReference>
<evidence type="ECO:0000256" key="3">
    <source>
        <dbReference type="PROSITE-ProRule" id="PRU10141"/>
    </source>
</evidence>